<dbReference type="AlphaFoldDB" id="A0AAD7XMW5"/>
<comment type="caution">
    <text evidence="7">The sequence shown here is derived from an EMBL/GenBank/DDBJ whole genome shotgun (WGS) entry which is preliminary data.</text>
</comment>
<dbReference type="InterPro" id="IPR002893">
    <property type="entry name" value="Znf_MYND"/>
</dbReference>
<protein>
    <recommendedName>
        <fullName evidence="6">MYND-type domain-containing protein</fullName>
    </recommendedName>
</protein>
<accession>A0AAD7XMW5</accession>
<evidence type="ECO:0000259" key="6">
    <source>
        <dbReference type="PROSITE" id="PS50865"/>
    </source>
</evidence>
<evidence type="ECO:0000313" key="8">
    <source>
        <dbReference type="Proteomes" id="UP001230188"/>
    </source>
</evidence>
<feature type="domain" description="MYND-type" evidence="6">
    <location>
        <begin position="461"/>
        <end position="503"/>
    </location>
</feature>
<evidence type="ECO:0000256" key="1">
    <source>
        <dbReference type="ARBA" id="ARBA00022723"/>
    </source>
</evidence>
<proteinExistence type="predicted"/>
<keyword evidence="2 4" id="KW-0863">Zinc-finger</keyword>
<name>A0AAD7XMW5_9STRA</name>
<dbReference type="Pfam" id="PF01753">
    <property type="entry name" value="zf-MYND"/>
    <property type="match status" value="1"/>
</dbReference>
<dbReference type="Proteomes" id="UP001230188">
    <property type="component" value="Unassembled WGS sequence"/>
</dbReference>
<dbReference type="EMBL" id="JAQMWT010000198">
    <property type="protein sequence ID" value="KAJ8607742.1"/>
    <property type="molecule type" value="Genomic_DNA"/>
</dbReference>
<feature type="region of interest" description="Disordered" evidence="5">
    <location>
        <begin position="440"/>
        <end position="460"/>
    </location>
</feature>
<sequence length="521" mass="58010">MEAGDDGEVEGARIDDDEAFARRLAAELEAEGSAERRRQMAEDEALARALVDEEKSLEVARSLQRQTDATLPSLETVPSTTGFFSKSSADELSLDEMKSLVALAGMRHNDCIERRELVERAREAWRVVVEQQAQTAMMMARAQQSAASARRGVSRRWEPPVLSTVGSASELLEAAEAAQRGRVLESGLASEPFRATAPHRVDDVELEALRPLYTELLTTSYERVMELIETQHPEAAWVLLAILDYPFSVFAARKFHHADKDAAPQLMERAHGGFFVLSVVVNRVAKDKRLIRWCREALGGRRHDRVVEYCLRHLVSATSGAHKPTKTVRRHVLGRPAESDDFEGDVDPMRALVADLAAVFRERRLSSNVELLALQLPVACVAALDADRVGRFNFFFQTAPDVAPAFLDALDRVKPTVESGYYDLLSASLFASSGDDDAANDDHKAADRADDAWNPANRDPARRCDRQGCNEIGWKKCARCRLTSYCSKECQTADWKERHKLVCRKPCCKNKKKNTAESVSA</sequence>
<feature type="compositionally biased region" description="Basic and acidic residues" evidence="5">
    <location>
        <begin position="440"/>
        <end position="451"/>
    </location>
</feature>
<dbReference type="SUPFAM" id="SSF144232">
    <property type="entry name" value="HIT/MYND zinc finger-like"/>
    <property type="match status" value="1"/>
</dbReference>
<keyword evidence="3" id="KW-0862">Zinc</keyword>
<evidence type="ECO:0000256" key="3">
    <source>
        <dbReference type="ARBA" id="ARBA00022833"/>
    </source>
</evidence>
<keyword evidence="8" id="KW-1185">Reference proteome</keyword>
<dbReference type="PROSITE" id="PS50865">
    <property type="entry name" value="ZF_MYND_2"/>
    <property type="match status" value="1"/>
</dbReference>
<keyword evidence="1" id="KW-0479">Metal-binding</keyword>
<evidence type="ECO:0000256" key="5">
    <source>
        <dbReference type="SAM" id="MobiDB-lite"/>
    </source>
</evidence>
<dbReference type="Gene3D" id="6.10.140.2220">
    <property type="match status" value="1"/>
</dbReference>
<dbReference type="PROSITE" id="PS01360">
    <property type="entry name" value="ZF_MYND_1"/>
    <property type="match status" value="1"/>
</dbReference>
<evidence type="ECO:0000313" key="7">
    <source>
        <dbReference type="EMBL" id="KAJ8607742.1"/>
    </source>
</evidence>
<gene>
    <name evidence="7" type="ORF">CTAYLR_008606</name>
</gene>
<dbReference type="GO" id="GO:0008270">
    <property type="term" value="F:zinc ion binding"/>
    <property type="evidence" value="ECO:0007669"/>
    <property type="project" value="UniProtKB-KW"/>
</dbReference>
<reference evidence="7" key="1">
    <citation type="submission" date="2023-01" db="EMBL/GenBank/DDBJ databases">
        <title>Metagenome sequencing of chrysophaentin producing Chrysophaeum taylorii.</title>
        <authorList>
            <person name="Davison J."/>
            <person name="Bewley C."/>
        </authorList>
    </citation>
    <scope>NUCLEOTIDE SEQUENCE</scope>
    <source>
        <strain evidence="7">NIES-1699</strain>
    </source>
</reference>
<evidence type="ECO:0000256" key="2">
    <source>
        <dbReference type="ARBA" id="ARBA00022771"/>
    </source>
</evidence>
<evidence type="ECO:0000256" key="4">
    <source>
        <dbReference type="PROSITE-ProRule" id="PRU00134"/>
    </source>
</evidence>
<organism evidence="7 8">
    <name type="scientific">Chrysophaeum taylorii</name>
    <dbReference type="NCBI Taxonomy" id="2483200"/>
    <lineage>
        <taxon>Eukaryota</taxon>
        <taxon>Sar</taxon>
        <taxon>Stramenopiles</taxon>
        <taxon>Ochrophyta</taxon>
        <taxon>Pelagophyceae</taxon>
        <taxon>Pelagomonadales</taxon>
        <taxon>Pelagomonadaceae</taxon>
        <taxon>Chrysophaeum</taxon>
    </lineage>
</organism>